<sequence>MKSQNIFTGIPQNLDQELFEFLAGNDKVVIEKIISKGQKSPESGWYDQEKNEWVIVLRGKAILSFEDETPIHLNEGDFINIPAHKKHKVSWTDPDNETIWLAVHY</sequence>
<proteinExistence type="predicted"/>
<dbReference type="AlphaFoldDB" id="A0A1H8MT90"/>
<evidence type="ECO:0000259" key="1">
    <source>
        <dbReference type="Pfam" id="PF07883"/>
    </source>
</evidence>
<name>A0A1H8MT90_9PROT</name>
<protein>
    <submittedName>
        <fullName evidence="2">Cupin 2 domain-containing protein</fullName>
    </submittedName>
</protein>
<dbReference type="OrthoDB" id="9798585at2"/>
<dbReference type="Gene3D" id="2.60.120.10">
    <property type="entry name" value="Jelly Rolls"/>
    <property type="match status" value="1"/>
</dbReference>
<feature type="domain" description="Cupin type-2" evidence="1">
    <location>
        <begin position="44"/>
        <end position="103"/>
    </location>
</feature>
<dbReference type="RefSeq" id="WP_090317189.1">
    <property type="nucleotide sequence ID" value="NZ_FNOE01000006.1"/>
</dbReference>
<reference evidence="3" key="1">
    <citation type="submission" date="2016-10" db="EMBL/GenBank/DDBJ databases">
        <authorList>
            <person name="Varghese N."/>
            <person name="Submissions S."/>
        </authorList>
    </citation>
    <scope>NUCLEOTIDE SEQUENCE [LARGE SCALE GENOMIC DNA]</scope>
    <source>
        <strain evidence="3">Nm76</strain>
    </source>
</reference>
<dbReference type="EMBL" id="FODO01000006">
    <property type="protein sequence ID" value="SEO20458.1"/>
    <property type="molecule type" value="Genomic_DNA"/>
</dbReference>
<keyword evidence="3" id="KW-1185">Reference proteome</keyword>
<dbReference type="CDD" id="cd06981">
    <property type="entry name" value="cupin_reut_a1446"/>
    <property type="match status" value="1"/>
</dbReference>
<dbReference type="Proteomes" id="UP000198814">
    <property type="component" value="Unassembled WGS sequence"/>
</dbReference>
<accession>A0A1H8MT90</accession>
<dbReference type="SUPFAM" id="SSF51182">
    <property type="entry name" value="RmlC-like cupins"/>
    <property type="match status" value="1"/>
</dbReference>
<gene>
    <name evidence="2" type="ORF">SAMN05216333_10610</name>
</gene>
<dbReference type="Pfam" id="PF07883">
    <property type="entry name" value="Cupin_2"/>
    <property type="match status" value="1"/>
</dbReference>
<dbReference type="InterPro" id="IPR013096">
    <property type="entry name" value="Cupin_2"/>
</dbReference>
<organism evidence="2 3">
    <name type="scientific">Nitrosomonas oligotropha</name>
    <dbReference type="NCBI Taxonomy" id="42354"/>
    <lineage>
        <taxon>Bacteria</taxon>
        <taxon>Pseudomonadati</taxon>
        <taxon>Pseudomonadota</taxon>
        <taxon>Betaproteobacteria</taxon>
        <taxon>Nitrosomonadales</taxon>
        <taxon>Nitrosomonadaceae</taxon>
        <taxon>Nitrosomonas</taxon>
    </lineage>
</organism>
<evidence type="ECO:0000313" key="3">
    <source>
        <dbReference type="Proteomes" id="UP000198814"/>
    </source>
</evidence>
<dbReference type="STRING" id="42354.SAMN05216333_10610"/>
<dbReference type="InterPro" id="IPR011051">
    <property type="entry name" value="RmlC_Cupin_sf"/>
</dbReference>
<dbReference type="InterPro" id="IPR014710">
    <property type="entry name" value="RmlC-like_jellyroll"/>
</dbReference>
<evidence type="ECO:0000313" key="2">
    <source>
        <dbReference type="EMBL" id="SEO20458.1"/>
    </source>
</evidence>